<reference evidence="5" key="2">
    <citation type="journal article" date="2018" name="Nat. Commun.">
        <title>Extreme sensitivity to ultraviolet light in the fungal pathogen causing white-nose syndrome of bats.</title>
        <authorList>
            <person name="Palmer J.M."/>
            <person name="Drees K.P."/>
            <person name="Foster J.T."/>
            <person name="Lindner D.L."/>
        </authorList>
    </citation>
    <scope>NUCLEOTIDE SEQUENCE [LARGE SCALE GENOMIC DNA]</scope>
    <source>
        <strain evidence="5">UAMH 10579</strain>
    </source>
</reference>
<feature type="compositionally biased region" description="Low complexity" evidence="1">
    <location>
        <begin position="171"/>
        <end position="190"/>
    </location>
</feature>
<sequence length="221" mass="21702">MLTTSIFAVALAAGSAIAQTTTTGSTGTTALNFTYIDIANVDPQEAASWCIGERTGCQTLCDGNAPTNDCDAQKLTYKCLCEDGSTPDLAKYKNTLPDFVCQANFAGCIKAHPNDAVGQGNCKTEIQDTCGTLNITDYKSGSGSGSSSGSSSASETSSPSSTGGSSGAGGASETTGGSTPSSTSGSGAAASTSKAAAVANGMDISAGVLAAGLFGVFGYIL</sequence>
<dbReference type="Pfam" id="PF24808">
    <property type="entry name" value="DUF7707"/>
    <property type="match status" value="1"/>
</dbReference>
<reference evidence="4 5" key="1">
    <citation type="submission" date="2016-03" db="EMBL/GenBank/DDBJ databases">
        <title>Comparative genomics of Pseudogymnoascus destructans, the fungus causing white-nose syndrome of bats.</title>
        <authorList>
            <person name="Palmer J.M."/>
            <person name="Drees K.P."/>
            <person name="Foster J.T."/>
            <person name="Lindner D.L."/>
        </authorList>
    </citation>
    <scope>NUCLEOTIDE SEQUENCE [LARGE SCALE GENOMIC DNA]</scope>
    <source>
        <strain evidence="4 5">UAMH 10579</strain>
    </source>
</reference>
<dbReference type="InterPro" id="IPR056124">
    <property type="entry name" value="DUF7707"/>
</dbReference>
<feature type="chain" id="PRO_5008608322" description="DUF7707 domain-containing protein" evidence="2">
    <location>
        <begin position="19"/>
        <end position="221"/>
    </location>
</feature>
<accession>A0A1B8G860</accession>
<gene>
    <name evidence="4" type="ORF">VE01_10307</name>
</gene>
<organism evidence="4 5">
    <name type="scientific">Pseudogymnoascus verrucosus</name>
    <dbReference type="NCBI Taxonomy" id="342668"/>
    <lineage>
        <taxon>Eukaryota</taxon>
        <taxon>Fungi</taxon>
        <taxon>Dikarya</taxon>
        <taxon>Ascomycota</taxon>
        <taxon>Pezizomycotina</taxon>
        <taxon>Leotiomycetes</taxon>
        <taxon>Thelebolales</taxon>
        <taxon>Thelebolaceae</taxon>
        <taxon>Pseudogymnoascus</taxon>
    </lineage>
</organism>
<evidence type="ECO:0000313" key="5">
    <source>
        <dbReference type="Proteomes" id="UP000091956"/>
    </source>
</evidence>
<name>A0A1B8G860_9PEZI</name>
<evidence type="ECO:0000256" key="1">
    <source>
        <dbReference type="SAM" id="MobiDB-lite"/>
    </source>
</evidence>
<dbReference type="OrthoDB" id="2121879at2759"/>
<protein>
    <recommendedName>
        <fullName evidence="3">DUF7707 domain-containing protein</fullName>
    </recommendedName>
</protein>
<proteinExistence type="predicted"/>
<dbReference type="PANTHER" id="PTHR38118">
    <property type="entry name" value="ANCHORED CELL WALL PROTEIN 11-RELATED"/>
    <property type="match status" value="1"/>
</dbReference>
<evidence type="ECO:0000259" key="3">
    <source>
        <dbReference type="Pfam" id="PF24808"/>
    </source>
</evidence>
<dbReference type="PANTHER" id="PTHR38118:SF3">
    <property type="entry name" value="ANCHORED CELL WALL PROTEIN 11"/>
    <property type="match status" value="1"/>
</dbReference>
<feature type="domain" description="DUF7707" evidence="3">
    <location>
        <begin position="35"/>
        <end position="134"/>
    </location>
</feature>
<dbReference type="EMBL" id="KV460275">
    <property type="protein sequence ID" value="OBT92016.1"/>
    <property type="molecule type" value="Genomic_DNA"/>
</dbReference>
<dbReference type="GeneID" id="28843693"/>
<dbReference type="STRING" id="342668.A0A1B8G860"/>
<feature type="signal peptide" evidence="2">
    <location>
        <begin position="1"/>
        <end position="18"/>
    </location>
</feature>
<evidence type="ECO:0000256" key="2">
    <source>
        <dbReference type="SAM" id="SignalP"/>
    </source>
</evidence>
<keyword evidence="2" id="KW-0732">Signal</keyword>
<keyword evidence="5" id="KW-1185">Reference proteome</keyword>
<feature type="compositionally biased region" description="Low complexity" evidence="1">
    <location>
        <begin position="141"/>
        <end position="163"/>
    </location>
</feature>
<feature type="region of interest" description="Disordered" evidence="1">
    <location>
        <begin position="141"/>
        <end position="190"/>
    </location>
</feature>
<dbReference type="RefSeq" id="XP_018125749.1">
    <property type="nucleotide sequence ID" value="XM_018279710.2"/>
</dbReference>
<evidence type="ECO:0000313" key="4">
    <source>
        <dbReference type="EMBL" id="OBT92016.1"/>
    </source>
</evidence>
<dbReference type="Proteomes" id="UP000091956">
    <property type="component" value="Unassembled WGS sequence"/>
</dbReference>
<dbReference type="AlphaFoldDB" id="A0A1B8G860"/>